<feature type="coiled-coil region" evidence="1">
    <location>
        <begin position="363"/>
        <end position="390"/>
    </location>
</feature>
<keyword evidence="1" id="KW-0175">Coiled coil</keyword>
<dbReference type="SUPFAM" id="SSF56112">
    <property type="entry name" value="Protein kinase-like (PK-like)"/>
    <property type="match status" value="1"/>
</dbReference>
<dbReference type="EMBL" id="LSYV01000002">
    <property type="protein sequence ID" value="KXZ56617.1"/>
    <property type="molecule type" value="Genomic_DNA"/>
</dbReference>
<keyword evidence="4" id="KW-1185">Reference proteome</keyword>
<name>A0A150H364_GONPE</name>
<reference evidence="4" key="1">
    <citation type="journal article" date="2016" name="Nat. Commun.">
        <title>The Gonium pectorale genome demonstrates co-option of cell cycle regulation during the evolution of multicellularity.</title>
        <authorList>
            <person name="Hanschen E.R."/>
            <person name="Marriage T.N."/>
            <person name="Ferris P.J."/>
            <person name="Hamaji T."/>
            <person name="Toyoda A."/>
            <person name="Fujiyama A."/>
            <person name="Neme R."/>
            <person name="Noguchi H."/>
            <person name="Minakuchi Y."/>
            <person name="Suzuki M."/>
            <person name="Kawai-Toyooka H."/>
            <person name="Smith D.R."/>
            <person name="Sparks H."/>
            <person name="Anderson J."/>
            <person name="Bakaric R."/>
            <person name="Luria V."/>
            <person name="Karger A."/>
            <person name="Kirschner M.W."/>
            <person name="Durand P.M."/>
            <person name="Michod R.E."/>
            <person name="Nozaki H."/>
            <person name="Olson B.J."/>
        </authorList>
    </citation>
    <scope>NUCLEOTIDE SEQUENCE [LARGE SCALE GENOMIC DNA]</scope>
    <source>
        <strain evidence="4">NIES-2863</strain>
    </source>
</reference>
<feature type="compositionally biased region" description="Pro residues" evidence="2">
    <location>
        <begin position="112"/>
        <end position="130"/>
    </location>
</feature>
<organism evidence="3 4">
    <name type="scientific">Gonium pectorale</name>
    <name type="common">Green alga</name>
    <dbReference type="NCBI Taxonomy" id="33097"/>
    <lineage>
        <taxon>Eukaryota</taxon>
        <taxon>Viridiplantae</taxon>
        <taxon>Chlorophyta</taxon>
        <taxon>core chlorophytes</taxon>
        <taxon>Chlorophyceae</taxon>
        <taxon>CS clade</taxon>
        <taxon>Chlamydomonadales</taxon>
        <taxon>Volvocaceae</taxon>
        <taxon>Gonium</taxon>
    </lineage>
</organism>
<dbReference type="Gene3D" id="1.10.510.10">
    <property type="entry name" value="Transferase(Phosphotransferase) domain 1"/>
    <property type="match status" value="1"/>
</dbReference>
<evidence type="ECO:0000313" key="4">
    <source>
        <dbReference type="Proteomes" id="UP000075714"/>
    </source>
</evidence>
<evidence type="ECO:0000256" key="2">
    <source>
        <dbReference type="SAM" id="MobiDB-lite"/>
    </source>
</evidence>
<gene>
    <name evidence="3" type="ORF">GPECTOR_1g556</name>
</gene>
<comment type="caution">
    <text evidence="3">The sequence shown here is derived from an EMBL/GenBank/DDBJ whole genome shotgun (WGS) entry which is preliminary data.</text>
</comment>
<dbReference type="Proteomes" id="UP000075714">
    <property type="component" value="Unassembled WGS sequence"/>
</dbReference>
<feature type="region of interest" description="Disordered" evidence="2">
    <location>
        <begin position="112"/>
        <end position="133"/>
    </location>
</feature>
<sequence length="675" mass="69202">MACLAVPSVRSASSGGASSRDAFEPARTVLQPVRATPLQPQPSVVPLGDHLAALERQLAFLEAALCCKEEPDPWLHGSLPGLEAVREQDLKALHGVVLKKLGCVMSNLGLSPPSPPPPLSPPPPPTPPSQPVAVSAAGAAEGEHARRLRELGELFALQQEAGLANAGCSWVAETVSSLPAPSRDMLANFWPAVVDPRQWQVLAAHPGGCRYTAYVPPPPPQQQLGAMGAPAAGEGGPGPRADASAARSCSSGLVVKVVRFASEERTALPRQPSGGGGASGRGSPLTLREAAHAAVLAGGLRDAAAAAFGGAGPLLAPVFVTTRPCEGHGADGAERELLVAFPYCPGGGGAQHVMAQLEGLFAAAAAAQEAEEAEEVVAEAEVEAVLEGEEPAEQVMELAIYRAALSYSGRIIPERTRDLAQGRRRRSPPQSLLVTAAAVPPPAPPVVVAAAPPPLMEAVMEGEADGEVDFATAVALEAVAVVEGVVRGMASGLRRAHCHGVVLGDLQPENYLPHGPGGGGVLIGADAADLCAADEVRVYLPGRLLPPTRYTPPEMRHPHLQAAGAAAEAAAAADGAGAGPEQGSERAQVQGDADLVRLRGHFSDVWALGASIRDLLRRAALQAETHGLPRVAELLAGGEGRPAGLLHIVADWCLKEGCMERPSAAQVCQVLGVEP</sequence>
<evidence type="ECO:0008006" key="5">
    <source>
        <dbReference type="Google" id="ProtNLM"/>
    </source>
</evidence>
<dbReference type="InterPro" id="IPR011009">
    <property type="entry name" value="Kinase-like_dom_sf"/>
</dbReference>
<proteinExistence type="predicted"/>
<evidence type="ECO:0000256" key="1">
    <source>
        <dbReference type="SAM" id="Coils"/>
    </source>
</evidence>
<dbReference type="AlphaFoldDB" id="A0A150H364"/>
<dbReference type="PANTHER" id="PTHR23330">
    <property type="entry name" value="P300 TRANSCRIPTIONAL COFACTOR JMY-RELATED"/>
    <property type="match status" value="1"/>
</dbReference>
<dbReference type="PANTHER" id="PTHR23330:SF9">
    <property type="entry name" value="PROLINE-RICH PROTEIN 11"/>
    <property type="match status" value="1"/>
</dbReference>
<accession>A0A150H364</accession>
<feature type="region of interest" description="Disordered" evidence="2">
    <location>
        <begin position="220"/>
        <end position="244"/>
    </location>
</feature>
<protein>
    <recommendedName>
        <fullName evidence="5">Protein kinase domain-containing protein</fullName>
    </recommendedName>
</protein>
<evidence type="ECO:0000313" key="3">
    <source>
        <dbReference type="EMBL" id="KXZ56617.1"/>
    </source>
</evidence>